<evidence type="ECO:0000256" key="4">
    <source>
        <dbReference type="ARBA" id="ARBA00022729"/>
    </source>
</evidence>
<keyword evidence="3" id="KW-0813">Transport</keyword>
<evidence type="ECO:0000256" key="2">
    <source>
        <dbReference type="ARBA" id="ARBA00010548"/>
    </source>
</evidence>
<comment type="subcellular location">
    <subcellularLocation>
        <location evidence="1">Periplasm</location>
    </subcellularLocation>
</comment>
<name>A0A270BX76_9PROT</name>
<dbReference type="InterPro" id="IPR009451">
    <property type="entry name" value="Metamine_DH_Hvc"/>
</dbReference>
<keyword evidence="11" id="KW-1185">Reference proteome</keyword>
<organism evidence="10 11">
    <name type="scientific">Acetobacter syzygii</name>
    <dbReference type="NCBI Taxonomy" id="146476"/>
    <lineage>
        <taxon>Bacteria</taxon>
        <taxon>Pseudomonadati</taxon>
        <taxon>Pseudomonadota</taxon>
        <taxon>Alphaproteobacteria</taxon>
        <taxon>Acetobacterales</taxon>
        <taxon>Acetobacteraceae</taxon>
        <taxon>Acetobacter</taxon>
    </lineage>
</organism>
<keyword evidence="4 9" id="KW-0732">Signal</keyword>
<feature type="disulfide bond" evidence="8">
    <location>
        <begin position="180"/>
        <end position="195"/>
    </location>
</feature>
<evidence type="ECO:0000313" key="11">
    <source>
        <dbReference type="Proteomes" id="UP000216033"/>
    </source>
</evidence>
<gene>
    <name evidence="10" type="ORF">B9K05_01385</name>
</gene>
<reference evidence="10 11" key="1">
    <citation type="submission" date="2017-04" db="EMBL/GenBank/DDBJ databases">
        <title>Kefir bacterial isolates.</title>
        <authorList>
            <person name="Kim Y."/>
            <person name="Blasche S."/>
            <person name="Patil K.R."/>
        </authorList>
    </citation>
    <scope>NUCLEOTIDE SEQUENCE [LARGE SCALE GENOMIC DNA]</scope>
    <source>
        <strain evidence="10 11">KR-2</strain>
    </source>
</reference>
<dbReference type="GO" id="GO:0042597">
    <property type="term" value="C:periplasmic space"/>
    <property type="evidence" value="ECO:0007669"/>
    <property type="project" value="UniProtKB-SubCell"/>
</dbReference>
<keyword evidence="5" id="KW-0574">Periplasm</keyword>
<dbReference type="InterPro" id="IPR015943">
    <property type="entry name" value="WD40/YVTN_repeat-like_dom_sf"/>
</dbReference>
<comment type="caution">
    <text evidence="10">The sequence shown here is derived from an EMBL/GenBank/DDBJ whole genome shotgun (WGS) entry which is preliminary data.</text>
</comment>
<evidence type="ECO:0000256" key="7">
    <source>
        <dbReference type="ARBA" id="ARBA00023002"/>
    </source>
</evidence>
<evidence type="ECO:0000256" key="1">
    <source>
        <dbReference type="ARBA" id="ARBA00004418"/>
    </source>
</evidence>
<evidence type="ECO:0000256" key="8">
    <source>
        <dbReference type="PIRSR" id="PIRSR609451-50"/>
    </source>
</evidence>
<dbReference type="AlphaFoldDB" id="A0A270BX76"/>
<proteinExistence type="inferred from homology"/>
<feature type="chain" id="PRO_5012967280" evidence="9">
    <location>
        <begin position="29"/>
        <end position="389"/>
    </location>
</feature>
<dbReference type="Gene3D" id="2.130.10.10">
    <property type="entry name" value="YVTN repeat-like/Quinoprotein amine dehydrogenase"/>
    <property type="match status" value="1"/>
</dbReference>
<evidence type="ECO:0000256" key="5">
    <source>
        <dbReference type="ARBA" id="ARBA00022764"/>
    </source>
</evidence>
<dbReference type="SUPFAM" id="SSF50969">
    <property type="entry name" value="YVTN repeat-like/Quinoprotein amine dehydrogenase"/>
    <property type="match status" value="1"/>
</dbReference>
<evidence type="ECO:0000256" key="9">
    <source>
        <dbReference type="SAM" id="SignalP"/>
    </source>
</evidence>
<evidence type="ECO:0000256" key="3">
    <source>
        <dbReference type="ARBA" id="ARBA00022448"/>
    </source>
</evidence>
<dbReference type="Pfam" id="PF06433">
    <property type="entry name" value="Me-amine-dh_H"/>
    <property type="match status" value="1"/>
</dbReference>
<accession>A0A270BX76</accession>
<evidence type="ECO:0000313" key="10">
    <source>
        <dbReference type="EMBL" id="PAL29474.1"/>
    </source>
</evidence>
<dbReference type="Proteomes" id="UP000216033">
    <property type="component" value="Unassembled WGS sequence"/>
</dbReference>
<feature type="signal peptide" evidence="9">
    <location>
        <begin position="1"/>
        <end position="28"/>
    </location>
</feature>
<dbReference type="InterPro" id="IPR011044">
    <property type="entry name" value="Quino_amine_DH_bsu"/>
</dbReference>
<keyword evidence="7" id="KW-0560">Oxidoreductase</keyword>
<dbReference type="EMBL" id="NDFP01000001">
    <property type="protein sequence ID" value="PAL29474.1"/>
    <property type="molecule type" value="Genomic_DNA"/>
</dbReference>
<keyword evidence="8" id="KW-1015">Disulfide bond</keyword>
<evidence type="ECO:0000256" key="6">
    <source>
        <dbReference type="ARBA" id="ARBA00022982"/>
    </source>
</evidence>
<sequence>MRRFGHTCQNKAFAFFTFLLCSGGAALAAPATPPLAAETSDVATLPHFSDHWALIATNNVAFTLYDGDKGTILGTVPAKMIDNIAISSDRAKIYAAVSMWSREDHGTREDFLQEYDAPHLALEHEIDLPPRALAVFKQQNLELSADDQWAYIFNMSPATGVSIVDLHDRKVVRTVDTPGCALIFPWAHGGFSSLCGNGSLTNVAFDGKKAQVTQTKSFFDADTDPVFEQSQVDRHTGQALFVTYTGMVYPATLSAQPVLGQPWSLQEAASQPKAGTGVQELAWRPGGKQPFFWHKADNRLYVLMHTGTYWTHKQDGTEVWVYDVVQHRLLQRIALPGPTASIAVSPDTKHPLLFAVQPSGKLFILSAESGEVTKTIEARVAGFLVVPTP</sequence>
<comment type="similarity">
    <text evidence="2">Belongs to the aromatic amine dehydrogenase heavy chain family.</text>
</comment>
<dbReference type="OrthoDB" id="7209000at2"/>
<keyword evidence="6" id="KW-0249">Electron transport</keyword>
<dbReference type="GO" id="GO:0030058">
    <property type="term" value="F:aliphatic amine dehydrogenase activity"/>
    <property type="evidence" value="ECO:0007669"/>
    <property type="project" value="InterPro"/>
</dbReference>
<dbReference type="STRING" id="1231343.Absy_027_125"/>
<protein>
    <submittedName>
        <fullName evidence="10">Amine dehydrogenase</fullName>
    </submittedName>
</protein>